<dbReference type="InterPro" id="IPR051144">
    <property type="entry name" value="Formin_homology_domain"/>
</dbReference>
<feature type="compositionally biased region" description="Low complexity" evidence="3">
    <location>
        <begin position="894"/>
        <end position="917"/>
    </location>
</feature>
<dbReference type="SUPFAM" id="SSF101447">
    <property type="entry name" value="Formin homology 2 domain (FH2 domain)"/>
    <property type="match status" value="1"/>
</dbReference>
<dbReference type="PROSITE" id="PS51444">
    <property type="entry name" value="FH2"/>
    <property type="match status" value="1"/>
</dbReference>
<feature type="compositionally biased region" description="Acidic residues" evidence="3">
    <location>
        <begin position="825"/>
        <end position="861"/>
    </location>
</feature>
<dbReference type="Pfam" id="PF02181">
    <property type="entry name" value="FH2"/>
    <property type="match status" value="1"/>
</dbReference>
<dbReference type="InterPro" id="IPR015425">
    <property type="entry name" value="FH2_Formin"/>
</dbReference>
<evidence type="ECO:0000313" key="6">
    <source>
        <dbReference type="Proteomes" id="UP000247498"/>
    </source>
</evidence>
<protein>
    <recommendedName>
        <fullName evidence="2">Formin-like protein</fullName>
    </recommendedName>
</protein>
<proteinExistence type="inferred from homology"/>
<feature type="compositionally biased region" description="Pro residues" evidence="3">
    <location>
        <begin position="210"/>
        <end position="220"/>
    </location>
</feature>
<reference evidence="5 6" key="1">
    <citation type="journal article" date="2018" name="Sci. Rep.">
        <title>Raphidocelis subcapitata (=Pseudokirchneriella subcapitata) provides an insight into genome evolution and environmental adaptations in the Sphaeropleales.</title>
        <authorList>
            <person name="Suzuki S."/>
            <person name="Yamaguchi H."/>
            <person name="Nakajima N."/>
            <person name="Kawachi M."/>
        </authorList>
    </citation>
    <scope>NUCLEOTIDE SEQUENCE [LARGE SCALE GENOMIC DNA]</scope>
    <source>
        <strain evidence="5 6">NIES-35</strain>
    </source>
</reference>
<feature type="region of interest" description="Disordered" evidence="3">
    <location>
        <begin position="817"/>
        <end position="880"/>
    </location>
</feature>
<dbReference type="InterPro" id="IPR042201">
    <property type="entry name" value="FH2_Formin_sf"/>
</dbReference>
<feature type="compositionally biased region" description="Pro residues" evidence="3">
    <location>
        <begin position="276"/>
        <end position="287"/>
    </location>
</feature>
<feature type="region of interest" description="Disordered" evidence="3">
    <location>
        <begin position="495"/>
        <end position="518"/>
    </location>
</feature>
<dbReference type="Proteomes" id="UP000247498">
    <property type="component" value="Unassembled WGS sequence"/>
</dbReference>
<feature type="region of interest" description="Disordered" evidence="3">
    <location>
        <begin position="694"/>
        <end position="725"/>
    </location>
</feature>
<feature type="compositionally biased region" description="Gly residues" evidence="3">
    <location>
        <begin position="125"/>
        <end position="137"/>
    </location>
</feature>
<dbReference type="STRING" id="307507.A0A2V0NX17"/>
<accession>A0A2V0NX17</accession>
<gene>
    <name evidence="5" type="ORF">Rsub_03253</name>
</gene>
<organism evidence="5 6">
    <name type="scientific">Raphidocelis subcapitata</name>
    <dbReference type="NCBI Taxonomy" id="307507"/>
    <lineage>
        <taxon>Eukaryota</taxon>
        <taxon>Viridiplantae</taxon>
        <taxon>Chlorophyta</taxon>
        <taxon>core chlorophytes</taxon>
        <taxon>Chlorophyceae</taxon>
        <taxon>CS clade</taxon>
        <taxon>Sphaeropleales</taxon>
        <taxon>Selenastraceae</taxon>
        <taxon>Raphidocelis</taxon>
    </lineage>
</organism>
<feature type="compositionally biased region" description="Low complexity" evidence="3">
    <location>
        <begin position="191"/>
        <end position="209"/>
    </location>
</feature>
<dbReference type="Gene3D" id="1.20.58.2220">
    <property type="entry name" value="Formin, FH2 domain"/>
    <property type="match status" value="1"/>
</dbReference>
<dbReference type="InParanoid" id="A0A2V0NX17"/>
<keyword evidence="6" id="KW-1185">Reference proteome</keyword>
<dbReference type="AlphaFoldDB" id="A0A2V0NX17"/>
<dbReference type="EMBL" id="BDRX01000015">
    <property type="protein sequence ID" value="GBF90120.1"/>
    <property type="molecule type" value="Genomic_DNA"/>
</dbReference>
<evidence type="ECO:0000256" key="2">
    <source>
        <dbReference type="RuleBase" id="RU361260"/>
    </source>
</evidence>
<evidence type="ECO:0000256" key="3">
    <source>
        <dbReference type="SAM" id="MobiDB-lite"/>
    </source>
</evidence>
<feature type="compositionally biased region" description="Low complexity" evidence="3">
    <location>
        <begin position="495"/>
        <end position="506"/>
    </location>
</feature>
<dbReference type="PANTHER" id="PTHR45733">
    <property type="entry name" value="FORMIN-J"/>
    <property type="match status" value="1"/>
</dbReference>
<evidence type="ECO:0000313" key="5">
    <source>
        <dbReference type="EMBL" id="GBF90120.1"/>
    </source>
</evidence>
<dbReference type="OrthoDB" id="550486at2759"/>
<feature type="compositionally biased region" description="Low complexity" evidence="3">
    <location>
        <begin position="866"/>
        <end position="880"/>
    </location>
</feature>
<dbReference type="SMART" id="SM00498">
    <property type="entry name" value="FH2"/>
    <property type="match status" value="1"/>
</dbReference>
<feature type="compositionally biased region" description="Pro residues" evidence="3">
    <location>
        <begin position="259"/>
        <end position="268"/>
    </location>
</feature>
<feature type="compositionally biased region" description="Pro residues" evidence="3">
    <location>
        <begin position="138"/>
        <end position="155"/>
    </location>
</feature>
<feature type="compositionally biased region" description="Pro residues" evidence="3">
    <location>
        <begin position="235"/>
        <end position="250"/>
    </location>
</feature>
<feature type="region of interest" description="Disordered" evidence="3">
    <location>
        <begin position="390"/>
        <end position="419"/>
    </location>
</feature>
<evidence type="ECO:0000256" key="1">
    <source>
        <dbReference type="ARBA" id="ARBA00006468"/>
    </source>
</evidence>
<evidence type="ECO:0000259" key="4">
    <source>
        <dbReference type="PROSITE" id="PS51444"/>
    </source>
</evidence>
<comment type="caution">
    <text evidence="5">The sequence shown here is derived from an EMBL/GenBank/DDBJ whole genome shotgun (WGS) entry which is preliminary data.</text>
</comment>
<feature type="compositionally biased region" description="Pro residues" evidence="3">
    <location>
        <begin position="171"/>
        <end position="190"/>
    </location>
</feature>
<sequence>MAALADAAERRAEVSAALARARELAASFARLSAAYDDERTAAAAVGLDRGAEQYARGLALLRGCCGQLAASGLLEAADAEVLPPEWGVSAPKSSSGGGAADAALRLSDQRPDNQQPAPGASGSSAAGGPGGSGARPGPGGPRPAPPPPPPPPPPRGALGNQGPAATGARPGPGPAPPPPPPPLPPPPGGLPPRSGQQQQQPQGGAAAAGPRPPPPPPPLPAGFGPRPVGAAPAAPGGPKPPPPPPPPLPGKPLALGAGKPPPSPPPLPGAGRSGKGPPPPPPPPPPGFGRGGGAQQHGSGPATPVRGGFAGPGSSAASPATPQQAALLAAAAAAAVNAAGVQHRTLHLDQLPARRIPGGSFWRDSDSAAAAFEDEMRYALQKMFTCARKKEASGATTPTGPGASPRGPGGQTPGGEAADAASPMVVTCLPQKRAFMVEVIMKRVALQPEVLARHIDEMDTAVLQAEEIAAVAQMLPTREEVEEVRRARLKAEAAAAAASRSSTPGGAPSPGPGAGGLAAALSPRLGPVEALFDALGRVPRLEQKMRVLSFRCEVVAANAAVREYTEALRSALAAVSRSGRLRALLLAVRDVANIMNAHRAGGRVQGFRLASLRRLRDTRMFDATHISVLHYLVAHMEANLPGALDLEEEEGAIKGAAKRGSLDTVAARVRGVRDMQARLQADLERAVESAAASEAAAAAGAGDDAEEPSTPTAAQQGAPAPEDAAATARFASRLGELLQSTGPEVAAMQAALDDVTRRFRWTAEYYAEDVDGKHWEGQPLPFLRTFLEFMEALAAARRERPRVERVATILKEWEQAQLRAKGGGGDEEEGSEDGSEEEDEEDEGEEEEEEEGWSDGGEGSEEEGRPGSAPPARGAAPAAAAVPKLPLRALAEARTPAAATGGGAAAAAAGGAAPGATPQQAFYTPAGGNGDRAGAASSPGLSPRGAGAAQPDCASPVAWFTPPQAMPHDAPGGSGGGRRRGA</sequence>
<feature type="region of interest" description="Disordered" evidence="3">
    <location>
        <begin position="109"/>
        <end position="319"/>
    </location>
</feature>
<feature type="domain" description="FH2" evidence="4">
    <location>
        <begin position="333"/>
        <end position="819"/>
    </location>
</feature>
<name>A0A2V0NX17_9CHLO</name>
<comment type="similarity">
    <text evidence="1">Belongs to the formin-like family. Class-II subfamily.</text>
</comment>
<feature type="compositionally biased region" description="Low complexity" evidence="3">
    <location>
        <begin position="221"/>
        <end position="234"/>
    </location>
</feature>
<feature type="region of interest" description="Disordered" evidence="3">
    <location>
        <begin position="894"/>
        <end position="982"/>
    </location>
</feature>